<dbReference type="SMART" id="SM00066">
    <property type="entry name" value="GAL4"/>
    <property type="match status" value="1"/>
</dbReference>
<keyword evidence="3" id="KW-0804">Transcription</keyword>
<dbReference type="Pfam" id="PF00172">
    <property type="entry name" value="Zn_clus"/>
    <property type="match status" value="1"/>
</dbReference>
<dbReference type="PANTHER" id="PTHR47785">
    <property type="entry name" value="ZN(II)2CYS6 TRANSCRIPTION FACTOR (EUROFUNG)-RELATED-RELATED"/>
    <property type="match status" value="1"/>
</dbReference>
<sequence>MAGADYPRKRTAIACEICRARRTKCDARKPACSKCMELEVECVYRKPNLWDREPVTAAATAALGKVDSRLDQIQTSISTLAEQVANITKSQASLRLSTEYSSPLAAFSPPENNNSPRIDLLVNQPVQPYQRKPDPPTYGILTSSRSHGHRMPNLLSFVSPASLGPFSYDYANKFFSGEVINGDRLFQSMEECLHMADFPPDFSQQTCWRLQRAFVDGFLKWLPLFGEETCLHHVRIAAASNFSDTNTSTCLSLFIFALGAMALDDRFYHEDPVQLPGFVYLALAQRMLRSLTPFIGDIELLQCQNLFSAYLGFAIRPVQSWNEIGPVARECMITLKTDWRRGDPETTNMKERAFWVAYVMENELSVTLELPQSGILAFHESVPLPTSQVEEEGLYYFLALISIRKLLAEVVDTVGFKAGHALYVPIVAIELRNQIFDWHKALPPSLQFQLDASPLFDLRKAHLRGQLLCLLVVVYWPFVLRHVEDYAKGQQEACNEVTAAERHSVHERAKQCIEYCIMELKAAEGIMMQKTLVSHPAVRAFYSCLVVLLLGYEAVHHCQPPPEIAQLITYAIEVLSMWDVVPFMREPILRVRRFAADLGFTSPGTHGV</sequence>
<gene>
    <name evidence="6" type="ORF">AJ80_03684</name>
</gene>
<reference evidence="6 7" key="1">
    <citation type="submission" date="2017-10" db="EMBL/GenBank/DDBJ databases">
        <title>Comparative genomics in systemic dimorphic fungi from Ajellomycetaceae.</title>
        <authorList>
            <person name="Munoz J.F."/>
            <person name="Mcewen J.G."/>
            <person name="Clay O.K."/>
            <person name="Cuomo C.A."/>
        </authorList>
    </citation>
    <scope>NUCLEOTIDE SEQUENCE [LARGE SCALE GENOMIC DNA]</scope>
    <source>
        <strain evidence="6 7">UAMH7299</strain>
    </source>
</reference>
<organism evidence="6 7">
    <name type="scientific">Polytolypa hystricis (strain UAMH7299)</name>
    <dbReference type="NCBI Taxonomy" id="1447883"/>
    <lineage>
        <taxon>Eukaryota</taxon>
        <taxon>Fungi</taxon>
        <taxon>Dikarya</taxon>
        <taxon>Ascomycota</taxon>
        <taxon>Pezizomycotina</taxon>
        <taxon>Eurotiomycetes</taxon>
        <taxon>Eurotiomycetidae</taxon>
        <taxon>Onygenales</taxon>
        <taxon>Onygenales incertae sedis</taxon>
        <taxon>Polytolypa</taxon>
    </lineage>
</organism>
<dbReference type="Proteomes" id="UP000224634">
    <property type="component" value="Unassembled WGS sequence"/>
</dbReference>
<keyword evidence="4" id="KW-0539">Nucleus</keyword>
<dbReference type="STRING" id="1447883.A0A2B7YF06"/>
<protein>
    <recommendedName>
        <fullName evidence="5">Zn(2)-C6 fungal-type domain-containing protein</fullName>
    </recommendedName>
</protein>
<name>A0A2B7YF06_POLH7</name>
<evidence type="ECO:0000256" key="1">
    <source>
        <dbReference type="ARBA" id="ARBA00023015"/>
    </source>
</evidence>
<keyword evidence="7" id="KW-1185">Reference proteome</keyword>
<evidence type="ECO:0000313" key="6">
    <source>
        <dbReference type="EMBL" id="PGH20116.1"/>
    </source>
</evidence>
<evidence type="ECO:0000256" key="3">
    <source>
        <dbReference type="ARBA" id="ARBA00023163"/>
    </source>
</evidence>
<dbReference type="GO" id="GO:0008270">
    <property type="term" value="F:zinc ion binding"/>
    <property type="evidence" value="ECO:0007669"/>
    <property type="project" value="InterPro"/>
</dbReference>
<evidence type="ECO:0000259" key="5">
    <source>
        <dbReference type="PROSITE" id="PS50048"/>
    </source>
</evidence>
<keyword evidence="2" id="KW-0238">DNA-binding</keyword>
<evidence type="ECO:0000256" key="4">
    <source>
        <dbReference type="ARBA" id="ARBA00023242"/>
    </source>
</evidence>
<dbReference type="AlphaFoldDB" id="A0A2B7YF06"/>
<proteinExistence type="predicted"/>
<dbReference type="OrthoDB" id="4182640at2759"/>
<dbReference type="CDD" id="cd12148">
    <property type="entry name" value="fungal_TF_MHR"/>
    <property type="match status" value="1"/>
</dbReference>
<dbReference type="GO" id="GO:0003677">
    <property type="term" value="F:DNA binding"/>
    <property type="evidence" value="ECO:0007669"/>
    <property type="project" value="UniProtKB-KW"/>
</dbReference>
<dbReference type="PROSITE" id="PS50048">
    <property type="entry name" value="ZN2_CY6_FUNGAL_2"/>
    <property type="match status" value="1"/>
</dbReference>
<dbReference type="SUPFAM" id="SSF57701">
    <property type="entry name" value="Zn2/Cys6 DNA-binding domain"/>
    <property type="match status" value="1"/>
</dbReference>
<dbReference type="InterPro" id="IPR036864">
    <property type="entry name" value="Zn2-C6_fun-type_DNA-bd_sf"/>
</dbReference>
<keyword evidence="1" id="KW-0805">Transcription regulation</keyword>
<dbReference type="InterPro" id="IPR053181">
    <property type="entry name" value="EcdB-like_regulator"/>
</dbReference>
<dbReference type="EMBL" id="PDNA01000042">
    <property type="protein sequence ID" value="PGH20116.1"/>
    <property type="molecule type" value="Genomic_DNA"/>
</dbReference>
<comment type="caution">
    <text evidence="6">The sequence shown here is derived from an EMBL/GenBank/DDBJ whole genome shotgun (WGS) entry which is preliminary data.</text>
</comment>
<dbReference type="InterPro" id="IPR001138">
    <property type="entry name" value="Zn2Cys6_DnaBD"/>
</dbReference>
<dbReference type="Gene3D" id="4.10.240.10">
    <property type="entry name" value="Zn(2)-C6 fungal-type DNA-binding domain"/>
    <property type="match status" value="1"/>
</dbReference>
<feature type="domain" description="Zn(2)-C6 fungal-type" evidence="5">
    <location>
        <begin position="14"/>
        <end position="44"/>
    </location>
</feature>
<dbReference type="GO" id="GO:0000981">
    <property type="term" value="F:DNA-binding transcription factor activity, RNA polymerase II-specific"/>
    <property type="evidence" value="ECO:0007669"/>
    <property type="project" value="InterPro"/>
</dbReference>
<evidence type="ECO:0000256" key="2">
    <source>
        <dbReference type="ARBA" id="ARBA00023125"/>
    </source>
</evidence>
<dbReference type="CDD" id="cd00067">
    <property type="entry name" value="GAL4"/>
    <property type="match status" value="1"/>
</dbReference>
<evidence type="ECO:0000313" key="7">
    <source>
        <dbReference type="Proteomes" id="UP000224634"/>
    </source>
</evidence>
<accession>A0A2B7YF06</accession>
<dbReference type="PROSITE" id="PS00463">
    <property type="entry name" value="ZN2_CY6_FUNGAL_1"/>
    <property type="match status" value="1"/>
</dbReference>